<feature type="domain" description="EF-hand" evidence="5">
    <location>
        <begin position="37"/>
        <end position="72"/>
    </location>
</feature>
<protein>
    <recommendedName>
        <fullName evidence="5">EF-hand domain-containing protein</fullName>
    </recommendedName>
</protein>
<organism evidence="6 7">
    <name type="scientific">Malus domestica</name>
    <name type="common">Apple</name>
    <name type="synonym">Pyrus malus</name>
    <dbReference type="NCBI Taxonomy" id="3750"/>
    <lineage>
        <taxon>Eukaryota</taxon>
        <taxon>Viridiplantae</taxon>
        <taxon>Streptophyta</taxon>
        <taxon>Embryophyta</taxon>
        <taxon>Tracheophyta</taxon>
        <taxon>Spermatophyta</taxon>
        <taxon>Magnoliopsida</taxon>
        <taxon>eudicotyledons</taxon>
        <taxon>Gunneridae</taxon>
        <taxon>Pentapetalae</taxon>
        <taxon>rosids</taxon>
        <taxon>fabids</taxon>
        <taxon>Rosales</taxon>
        <taxon>Rosaceae</taxon>
        <taxon>Amygdaloideae</taxon>
        <taxon>Maleae</taxon>
        <taxon>Malus</taxon>
    </lineage>
</organism>
<keyword evidence="3" id="KW-0175">Coiled coil</keyword>
<feature type="domain" description="EF-hand" evidence="5">
    <location>
        <begin position="112"/>
        <end position="147"/>
    </location>
</feature>
<dbReference type="STRING" id="3750.A0A498IX10"/>
<dbReference type="AlphaFoldDB" id="A0A498IX10"/>
<dbReference type="EMBL" id="RDQH01000336">
    <property type="protein sequence ID" value="RXH87878.1"/>
    <property type="molecule type" value="Genomic_DNA"/>
</dbReference>
<dbReference type="FunFam" id="1.10.238.10:FF:000001">
    <property type="entry name" value="Calmodulin 1"/>
    <property type="match status" value="1"/>
</dbReference>
<feature type="compositionally biased region" description="Polar residues" evidence="4">
    <location>
        <begin position="481"/>
        <end position="497"/>
    </location>
</feature>
<gene>
    <name evidence="6" type="ORF">DVH24_034778</name>
</gene>
<evidence type="ECO:0000259" key="5">
    <source>
        <dbReference type="PROSITE" id="PS50222"/>
    </source>
</evidence>
<dbReference type="Proteomes" id="UP000290289">
    <property type="component" value="Chromosome 10"/>
</dbReference>
<feature type="coiled-coil region" evidence="3">
    <location>
        <begin position="745"/>
        <end position="779"/>
    </location>
</feature>
<dbReference type="PANTHER" id="PTHR46328">
    <property type="entry name" value="FAR-RED IMPAIRED RESPONSIVE (FAR1) FAMILY PROTEIN-RELATED"/>
    <property type="match status" value="1"/>
</dbReference>
<dbReference type="SMART" id="SM01103">
    <property type="entry name" value="CRS1_YhbY"/>
    <property type="match status" value="1"/>
</dbReference>
<feature type="compositionally biased region" description="Basic and acidic residues" evidence="4">
    <location>
        <begin position="498"/>
        <end position="519"/>
    </location>
</feature>
<dbReference type="PROSITE" id="PS00018">
    <property type="entry name" value="EF_HAND_1"/>
    <property type="match status" value="4"/>
</dbReference>
<proteinExistence type="predicted"/>
<evidence type="ECO:0000256" key="4">
    <source>
        <dbReference type="SAM" id="MobiDB-lite"/>
    </source>
</evidence>
<keyword evidence="1" id="KW-0106">Calcium</keyword>
<feature type="region of interest" description="Disordered" evidence="4">
    <location>
        <begin position="475"/>
        <end position="528"/>
    </location>
</feature>
<dbReference type="InterPro" id="IPR035920">
    <property type="entry name" value="YhbY-like_sf"/>
</dbReference>
<sequence length="1061" mass="121626">MDKAELRRVFHMFDQNGDGRITKKEMRDSLEKLGIYIPDKDLIQMIEKIDVNGDGFVDMDEFGALYQTIMDERDEEEDMREAFNVFDQNGDGFITVDELRSVLSSLGLKQGKTLEDCTIMIKKVDVDGDGRVNFKEFKQMMKGVSYFQTCLLTAVKFAGECYGVTHLITNSMPIHRAPMQKLARPSLLRSLRLLKSHNHLRIHRPSSLGDVVCKMFDEKPAAFGDLVGTAWFPPEGRRWVYSAPYVNTEHKAVEPLENSKDGGAGADGAGDGKVKRKKLKGKRAVVRWLKFFRYKKKKDYERMTAEEKILHKLRKAQRKEERLVEALKKIEPSEPSEANHDPEILTPEEHFFFLKMGLKCKNYVPIGRRDTRVVVKTFSPEEVKEIASELARLTGGIVLGIHEEYTIIMYRGKNNYQPPTEIMSPRITLSRKKALDKSKYKDGLRAVRKYIQKLEQELELLRAQAKRKVNIYTDSMEETQETGTESTDNVDSGSSSKLKLEASNKVKEMMDRSKERSEDDLSTDVDISSDSEDLSDIFCTDSDKETEKKADQPLYLEEFEKFTIESDGEPEDFKDHLRQISRDAKKDKSLDEDAGLPNFDEVDRIFLRAASLLRKKTGAPETSVERDLNAVGEPYVGMEFESEDAAKEFYEDYARRVGFIMRIGQCRRSHVEKRILSRRLSCNKQGGRSLKARDQVRSVRRPQPTTGEGCKAMMLVKLKKSGKWVITRVVKDHTHPLIVSSGNSMDAKDMKIAELTMDLEREEQLCEQYRELLLTLLNNVEEETDHIATKVRGVVNCVREFETQVEGIPENQMESQANCWVAISLSKQIESYHNAYLAVDDEELSMSKDEDVLESSNGKDAVTSEGNSDAEPFVGMEFETEEAAKVFYDAYATQVGFIMRVDAFRRSMRDGKVVWRRLVCNKEGFRKTRAKRTENRKPRAITREGCKAMIVVKKDKSGKWVVTRFIKEHNHPLVGTPANGRRSMLLSQAPDEKDLKIRELTAELQRERKRSATYQEQLDMVLREMEQHSNHLSRNIDGIVQSVKEIESKRVAPSNVARLKN</sequence>
<dbReference type="PANTHER" id="PTHR46328:SF14">
    <property type="entry name" value="FAR-RED IMPAIRED RESPONSIVE (FAR1) FAMILY PROTEIN"/>
    <property type="match status" value="1"/>
</dbReference>
<reference evidence="6 7" key="1">
    <citation type="submission" date="2018-10" db="EMBL/GenBank/DDBJ databases">
        <title>A high-quality apple genome assembly.</title>
        <authorList>
            <person name="Hu J."/>
        </authorList>
    </citation>
    <scope>NUCLEOTIDE SEQUENCE [LARGE SCALE GENOMIC DNA]</scope>
    <source>
        <strain evidence="7">cv. HFTH1</strain>
        <tissue evidence="6">Young leaf</tissue>
    </source>
</reference>
<dbReference type="PROSITE" id="PS50222">
    <property type="entry name" value="EF_HAND_2"/>
    <property type="match status" value="4"/>
</dbReference>
<feature type="region of interest" description="Disordered" evidence="4">
    <location>
        <begin position="848"/>
        <end position="871"/>
    </location>
</feature>
<dbReference type="InterPro" id="IPR018247">
    <property type="entry name" value="EF_Hand_1_Ca_BS"/>
</dbReference>
<dbReference type="SMART" id="SM00054">
    <property type="entry name" value="EFh"/>
    <property type="match status" value="4"/>
</dbReference>
<dbReference type="Pfam" id="PF13499">
    <property type="entry name" value="EF-hand_7"/>
    <property type="match status" value="2"/>
</dbReference>
<feature type="region of interest" description="Disordered" evidence="4">
    <location>
        <begin position="254"/>
        <end position="276"/>
    </location>
</feature>
<name>A0A498IX10_MALDO</name>
<evidence type="ECO:0000256" key="3">
    <source>
        <dbReference type="SAM" id="Coils"/>
    </source>
</evidence>
<accession>A0A498IX10</accession>
<dbReference type="CDD" id="cd00051">
    <property type="entry name" value="EFh"/>
    <property type="match status" value="2"/>
</dbReference>
<dbReference type="InterPro" id="IPR002048">
    <property type="entry name" value="EF_hand_dom"/>
</dbReference>
<feature type="compositionally biased region" description="Gly residues" evidence="4">
    <location>
        <begin position="262"/>
        <end position="271"/>
    </location>
</feature>
<dbReference type="Gene3D" id="1.10.238.10">
    <property type="entry name" value="EF-hand"/>
    <property type="match status" value="2"/>
</dbReference>
<dbReference type="SUPFAM" id="SSF47473">
    <property type="entry name" value="EF-hand"/>
    <property type="match status" value="1"/>
</dbReference>
<evidence type="ECO:0000313" key="6">
    <source>
        <dbReference type="EMBL" id="RXH87878.1"/>
    </source>
</evidence>
<dbReference type="Pfam" id="PF03101">
    <property type="entry name" value="FAR1"/>
    <property type="match status" value="2"/>
</dbReference>
<dbReference type="InterPro" id="IPR004330">
    <property type="entry name" value="FAR1_DNA_bnd_dom"/>
</dbReference>
<feature type="coiled-coil region" evidence="3">
    <location>
        <begin position="997"/>
        <end position="1024"/>
    </location>
</feature>
<comment type="caution">
    <text evidence="6">The sequence shown here is derived from an EMBL/GenBank/DDBJ whole genome shotgun (WGS) entry which is preliminary data.</text>
</comment>
<dbReference type="InterPro" id="IPR011992">
    <property type="entry name" value="EF-hand-dom_pair"/>
</dbReference>
<dbReference type="SUPFAM" id="SSF75471">
    <property type="entry name" value="YhbY-like"/>
    <property type="match status" value="1"/>
</dbReference>
<dbReference type="InterPro" id="IPR001890">
    <property type="entry name" value="RNA-binding_CRM"/>
</dbReference>
<dbReference type="GO" id="GO:0005509">
    <property type="term" value="F:calcium ion binding"/>
    <property type="evidence" value="ECO:0007669"/>
    <property type="project" value="InterPro"/>
</dbReference>
<evidence type="ECO:0000256" key="2">
    <source>
        <dbReference type="ARBA" id="ARBA00022884"/>
    </source>
</evidence>
<evidence type="ECO:0000313" key="7">
    <source>
        <dbReference type="Proteomes" id="UP000290289"/>
    </source>
</evidence>
<keyword evidence="2" id="KW-0694">RNA-binding</keyword>
<feature type="domain" description="EF-hand" evidence="5">
    <location>
        <begin position="1"/>
        <end position="36"/>
    </location>
</feature>
<keyword evidence="7" id="KW-1185">Reference proteome</keyword>
<dbReference type="GO" id="GO:0003723">
    <property type="term" value="F:RNA binding"/>
    <property type="evidence" value="ECO:0007669"/>
    <property type="project" value="UniProtKB-KW"/>
</dbReference>
<evidence type="ECO:0000256" key="1">
    <source>
        <dbReference type="ARBA" id="ARBA00022837"/>
    </source>
</evidence>
<feature type="domain" description="EF-hand" evidence="5">
    <location>
        <begin position="74"/>
        <end position="109"/>
    </location>
</feature>